<dbReference type="InParanoid" id="A0A3N4LTH7"/>
<keyword evidence="2" id="KW-1185">Reference proteome</keyword>
<dbReference type="AlphaFoldDB" id="A0A3N4LTH7"/>
<gene>
    <name evidence="1" type="ORF">L211DRAFT_847353</name>
</gene>
<name>A0A3N4LTH7_9PEZI</name>
<evidence type="ECO:0000313" key="1">
    <source>
        <dbReference type="EMBL" id="RPB26196.1"/>
    </source>
</evidence>
<sequence length="102" mass="11718">MTTFARGIKVKDLIKFNRMLADLESFDALVKYCLLAQNLPLYYRGCGPHLFSSKVDARTAEIELGKFKWEAYTAKKDTMTVAVFRTTIECLIKRVGKTIQFE</sequence>
<protein>
    <submittedName>
        <fullName evidence="1">Uncharacterized protein</fullName>
    </submittedName>
</protein>
<accession>A0A3N4LTH7</accession>
<dbReference type="EMBL" id="ML121535">
    <property type="protein sequence ID" value="RPB26196.1"/>
    <property type="molecule type" value="Genomic_DNA"/>
</dbReference>
<evidence type="ECO:0000313" key="2">
    <source>
        <dbReference type="Proteomes" id="UP000267821"/>
    </source>
</evidence>
<proteinExistence type="predicted"/>
<reference evidence="1 2" key="1">
    <citation type="journal article" date="2018" name="Nat. Ecol. Evol.">
        <title>Pezizomycetes genomes reveal the molecular basis of ectomycorrhizal truffle lifestyle.</title>
        <authorList>
            <person name="Murat C."/>
            <person name="Payen T."/>
            <person name="Noel B."/>
            <person name="Kuo A."/>
            <person name="Morin E."/>
            <person name="Chen J."/>
            <person name="Kohler A."/>
            <person name="Krizsan K."/>
            <person name="Balestrini R."/>
            <person name="Da Silva C."/>
            <person name="Montanini B."/>
            <person name="Hainaut M."/>
            <person name="Levati E."/>
            <person name="Barry K.W."/>
            <person name="Belfiori B."/>
            <person name="Cichocki N."/>
            <person name="Clum A."/>
            <person name="Dockter R.B."/>
            <person name="Fauchery L."/>
            <person name="Guy J."/>
            <person name="Iotti M."/>
            <person name="Le Tacon F."/>
            <person name="Lindquist E.A."/>
            <person name="Lipzen A."/>
            <person name="Malagnac F."/>
            <person name="Mello A."/>
            <person name="Molinier V."/>
            <person name="Miyauchi S."/>
            <person name="Poulain J."/>
            <person name="Riccioni C."/>
            <person name="Rubini A."/>
            <person name="Sitrit Y."/>
            <person name="Splivallo R."/>
            <person name="Traeger S."/>
            <person name="Wang M."/>
            <person name="Zifcakova L."/>
            <person name="Wipf D."/>
            <person name="Zambonelli A."/>
            <person name="Paolocci F."/>
            <person name="Nowrousian M."/>
            <person name="Ottonello S."/>
            <person name="Baldrian P."/>
            <person name="Spatafora J.W."/>
            <person name="Henrissat B."/>
            <person name="Nagy L.G."/>
            <person name="Aury J.M."/>
            <person name="Wincker P."/>
            <person name="Grigoriev I.V."/>
            <person name="Bonfante P."/>
            <person name="Martin F.M."/>
        </authorList>
    </citation>
    <scope>NUCLEOTIDE SEQUENCE [LARGE SCALE GENOMIC DNA]</scope>
    <source>
        <strain evidence="1 2">ATCC MYA-4762</strain>
    </source>
</reference>
<dbReference type="Proteomes" id="UP000267821">
    <property type="component" value="Unassembled WGS sequence"/>
</dbReference>
<organism evidence="1 2">
    <name type="scientific">Terfezia boudieri ATCC MYA-4762</name>
    <dbReference type="NCBI Taxonomy" id="1051890"/>
    <lineage>
        <taxon>Eukaryota</taxon>
        <taxon>Fungi</taxon>
        <taxon>Dikarya</taxon>
        <taxon>Ascomycota</taxon>
        <taxon>Pezizomycotina</taxon>
        <taxon>Pezizomycetes</taxon>
        <taxon>Pezizales</taxon>
        <taxon>Pezizaceae</taxon>
        <taxon>Terfezia</taxon>
    </lineage>
</organism>